<dbReference type="EMBL" id="VTPC01075985">
    <property type="protein sequence ID" value="KAF2888574.1"/>
    <property type="molecule type" value="Genomic_DNA"/>
</dbReference>
<protein>
    <submittedName>
        <fullName evidence="1">Uncharacterized protein</fullName>
    </submittedName>
</protein>
<dbReference type="Proteomes" id="UP000801492">
    <property type="component" value="Unassembled WGS sequence"/>
</dbReference>
<sequence length="257" mass="28488">MISKLVATAGYNFFRKDRGAAFDNVDTIDFYNMLDQSALPPLINESTSISEQKISLLNLIITSNVEIIIECSIVYMPEIVDHELVQFTLKVSQPKINMSKSVGSILHFQTVNEIDILKIILIIKSKAVSADAACDLINKDLQSIHLKSKEQKSAAIVFGRTCDPGIVSNQIKIEFDGKTITVPSIVRNVSVLINTPFQFDYHKLESLEAASSSSKLIYQSRQVLACKTKVLLCDSLDLSKLNYGDVLYGPLLSKRNG</sequence>
<accession>A0A8K0CLF3</accession>
<reference evidence="1" key="1">
    <citation type="submission" date="2019-08" db="EMBL/GenBank/DDBJ databases">
        <title>The genome of the North American firefly Photinus pyralis.</title>
        <authorList>
            <consortium name="Photinus pyralis genome working group"/>
            <person name="Fallon T.R."/>
            <person name="Sander Lower S.E."/>
            <person name="Weng J.-K."/>
        </authorList>
    </citation>
    <scope>NUCLEOTIDE SEQUENCE</scope>
    <source>
        <strain evidence="1">TRF0915ILg1</strain>
        <tissue evidence="1">Whole body</tissue>
    </source>
</reference>
<proteinExistence type="predicted"/>
<comment type="caution">
    <text evidence="1">The sequence shown here is derived from an EMBL/GenBank/DDBJ whole genome shotgun (WGS) entry which is preliminary data.</text>
</comment>
<dbReference type="AlphaFoldDB" id="A0A8K0CLF3"/>
<organism evidence="1 2">
    <name type="scientific">Ignelater luminosus</name>
    <name type="common">Cucubano</name>
    <name type="synonym">Pyrophorus luminosus</name>
    <dbReference type="NCBI Taxonomy" id="2038154"/>
    <lineage>
        <taxon>Eukaryota</taxon>
        <taxon>Metazoa</taxon>
        <taxon>Ecdysozoa</taxon>
        <taxon>Arthropoda</taxon>
        <taxon>Hexapoda</taxon>
        <taxon>Insecta</taxon>
        <taxon>Pterygota</taxon>
        <taxon>Neoptera</taxon>
        <taxon>Endopterygota</taxon>
        <taxon>Coleoptera</taxon>
        <taxon>Polyphaga</taxon>
        <taxon>Elateriformia</taxon>
        <taxon>Elateroidea</taxon>
        <taxon>Elateridae</taxon>
        <taxon>Agrypninae</taxon>
        <taxon>Pyrophorini</taxon>
        <taxon>Ignelater</taxon>
    </lineage>
</organism>
<evidence type="ECO:0000313" key="1">
    <source>
        <dbReference type="EMBL" id="KAF2888574.1"/>
    </source>
</evidence>
<keyword evidence="2" id="KW-1185">Reference proteome</keyword>
<gene>
    <name evidence="1" type="ORF">ILUMI_17600</name>
</gene>
<name>A0A8K0CLF3_IGNLU</name>
<evidence type="ECO:0000313" key="2">
    <source>
        <dbReference type="Proteomes" id="UP000801492"/>
    </source>
</evidence>